<dbReference type="RefSeq" id="WP_118924031.1">
    <property type="nucleotide sequence ID" value="NZ_QXGH01000011.1"/>
</dbReference>
<sequence length="301" mass="31741">MSTTTAGRLSWAVVSVLALALTAACEAEEPPADPDRIVLNPPAEGAGHAHAPGEADPAPVGDGTRATAGGYRLAEVRLPRRADGPGAMTFRILGPDGRPVTDFTEQQTKQMHLYVVRTDYAVYRHLHPTLAKDGTWTAPVDLDDPGGYRVIADFLPSGAERPVVLGAVATVPGSWRAAPLPTSDAGDDGLIQVRVDGTGAVGDNGRLHLVVTTVDGEPVTLGTYLGTSAHVSGFRTGGRTARDRVFVHVHPYGEPEPTDDGTRLTFHTTFERAGDYRLVVQVRVEGLLHTVPVTATVEPAA</sequence>
<reference evidence="3 4" key="1">
    <citation type="submission" date="2018-09" db="EMBL/GenBank/DDBJ databases">
        <title>Genome sequencing of Nocardioides immobilis CCTCC AB 2017083 for comparison to Nocardioides silvaticus.</title>
        <authorList>
            <person name="Li C."/>
            <person name="Wang G."/>
        </authorList>
    </citation>
    <scope>NUCLEOTIDE SEQUENCE [LARGE SCALE GENOMIC DNA]</scope>
    <source>
        <strain evidence="3 4">CCTCC AB 2017083</strain>
    </source>
</reference>
<evidence type="ECO:0000313" key="4">
    <source>
        <dbReference type="Proteomes" id="UP000283644"/>
    </source>
</evidence>
<feature type="compositionally biased region" description="Low complexity" evidence="1">
    <location>
        <begin position="41"/>
        <end position="59"/>
    </location>
</feature>
<protein>
    <recommendedName>
        <fullName evidence="5">Heavy-metal-associated domain-containing protein</fullName>
    </recommendedName>
</protein>
<dbReference type="Proteomes" id="UP000283644">
    <property type="component" value="Unassembled WGS sequence"/>
</dbReference>
<keyword evidence="4" id="KW-1185">Reference proteome</keyword>
<proteinExistence type="predicted"/>
<evidence type="ECO:0000256" key="1">
    <source>
        <dbReference type="SAM" id="MobiDB-lite"/>
    </source>
</evidence>
<evidence type="ECO:0000313" key="3">
    <source>
        <dbReference type="EMBL" id="RHW28026.1"/>
    </source>
</evidence>
<feature type="chain" id="PRO_5038557227" description="Heavy-metal-associated domain-containing protein" evidence="2">
    <location>
        <begin position="28"/>
        <end position="301"/>
    </location>
</feature>
<gene>
    <name evidence="3" type="ORF">D0Z08_07025</name>
</gene>
<accession>A0A417Y678</accession>
<dbReference type="AlphaFoldDB" id="A0A417Y678"/>
<evidence type="ECO:0000256" key="2">
    <source>
        <dbReference type="SAM" id="SignalP"/>
    </source>
</evidence>
<dbReference type="EMBL" id="QXGH01000011">
    <property type="protein sequence ID" value="RHW28026.1"/>
    <property type="molecule type" value="Genomic_DNA"/>
</dbReference>
<dbReference type="OrthoDB" id="128043at2"/>
<organism evidence="3 4">
    <name type="scientific">Nocardioides immobilis</name>
    <dbReference type="NCBI Taxonomy" id="2049295"/>
    <lineage>
        <taxon>Bacteria</taxon>
        <taxon>Bacillati</taxon>
        <taxon>Actinomycetota</taxon>
        <taxon>Actinomycetes</taxon>
        <taxon>Propionibacteriales</taxon>
        <taxon>Nocardioidaceae</taxon>
        <taxon>Nocardioides</taxon>
    </lineage>
</organism>
<feature type="region of interest" description="Disordered" evidence="1">
    <location>
        <begin position="29"/>
        <end position="66"/>
    </location>
</feature>
<name>A0A417Y678_9ACTN</name>
<feature type="signal peptide" evidence="2">
    <location>
        <begin position="1"/>
        <end position="27"/>
    </location>
</feature>
<keyword evidence="2" id="KW-0732">Signal</keyword>
<evidence type="ECO:0008006" key="5">
    <source>
        <dbReference type="Google" id="ProtNLM"/>
    </source>
</evidence>
<comment type="caution">
    <text evidence="3">The sequence shown here is derived from an EMBL/GenBank/DDBJ whole genome shotgun (WGS) entry which is preliminary data.</text>
</comment>